<dbReference type="GO" id="GO:0016491">
    <property type="term" value="F:oxidoreductase activity"/>
    <property type="evidence" value="ECO:0007669"/>
    <property type="project" value="UniProtKB-KW"/>
</dbReference>
<dbReference type="InterPro" id="IPR023210">
    <property type="entry name" value="NADP_OxRdtase_dom"/>
</dbReference>
<dbReference type="CDD" id="cd19075">
    <property type="entry name" value="AKR_AKR7A1-5"/>
    <property type="match status" value="1"/>
</dbReference>
<reference evidence="3 4" key="1">
    <citation type="journal article" date="2018" name="Mol. Biol. Evol.">
        <title>Broad Genomic Sampling Reveals a Smut Pathogenic Ancestry of the Fungal Clade Ustilaginomycotina.</title>
        <authorList>
            <person name="Kijpornyongpan T."/>
            <person name="Mondo S.J."/>
            <person name="Barry K."/>
            <person name="Sandor L."/>
            <person name="Lee J."/>
            <person name="Lipzen A."/>
            <person name="Pangilinan J."/>
            <person name="LaButti K."/>
            <person name="Hainaut M."/>
            <person name="Henrissat B."/>
            <person name="Grigoriev I.V."/>
            <person name="Spatafora J.W."/>
            <person name="Aime M.C."/>
        </authorList>
    </citation>
    <scope>NUCLEOTIDE SEQUENCE [LARGE SCALE GENOMIC DNA]</scope>
    <source>
        <strain evidence="3 4">MCA 3645</strain>
    </source>
</reference>
<keyword evidence="4" id="KW-1185">Reference proteome</keyword>
<gene>
    <name evidence="3" type="ORF">BCV70DRAFT_168174</name>
</gene>
<dbReference type="STRING" id="1882483.A0A317XEC9"/>
<keyword evidence="1" id="KW-0560">Oxidoreductase</keyword>
<protein>
    <submittedName>
        <fullName evidence="3">Aldo/keto reductase</fullName>
    </submittedName>
</protein>
<dbReference type="PANTHER" id="PTHR43364:SF4">
    <property type="entry name" value="NAD(P)-LINKED OXIDOREDUCTASE SUPERFAMILY PROTEIN"/>
    <property type="match status" value="1"/>
</dbReference>
<dbReference type="PRINTS" id="PR00069">
    <property type="entry name" value="ALDKETRDTASE"/>
</dbReference>
<dbReference type="SUPFAM" id="SSF51430">
    <property type="entry name" value="NAD(P)-linked oxidoreductase"/>
    <property type="match status" value="1"/>
</dbReference>
<organism evidence="3 4">
    <name type="scientific">Testicularia cyperi</name>
    <dbReference type="NCBI Taxonomy" id="1882483"/>
    <lineage>
        <taxon>Eukaryota</taxon>
        <taxon>Fungi</taxon>
        <taxon>Dikarya</taxon>
        <taxon>Basidiomycota</taxon>
        <taxon>Ustilaginomycotina</taxon>
        <taxon>Ustilaginomycetes</taxon>
        <taxon>Ustilaginales</taxon>
        <taxon>Anthracoideaceae</taxon>
        <taxon>Testicularia</taxon>
    </lineage>
</organism>
<dbReference type="Proteomes" id="UP000246740">
    <property type="component" value="Unassembled WGS sequence"/>
</dbReference>
<proteinExistence type="predicted"/>
<dbReference type="EMBL" id="KZ819248">
    <property type="protein sequence ID" value="PWY96869.1"/>
    <property type="molecule type" value="Genomic_DNA"/>
</dbReference>
<dbReference type="InParanoid" id="A0A317XEC9"/>
<evidence type="ECO:0000259" key="2">
    <source>
        <dbReference type="Pfam" id="PF00248"/>
    </source>
</evidence>
<evidence type="ECO:0000313" key="4">
    <source>
        <dbReference type="Proteomes" id="UP000246740"/>
    </source>
</evidence>
<dbReference type="InterPro" id="IPR020471">
    <property type="entry name" value="AKR"/>
</dbReference>
<dbReference type="Pfam" id="PF00248">
    <property type="entry name" value="Aldo_ket_red"/>
    <property type="match status" value="1"/>
</dbReference>
<sequence length="340" mass="37956">MPSPTSQLKVVFGTMTFGEEGAEQSRVHDLKDCKAILDIVAAHGHTELDTARMYGFGSSEEYLQKLGVTVPGNPQGFKIATKVFPSARNRNIPAKDKYTFEPEDIELALSRSLQALGTDKIDLYYLHSPDRQVDLKKTLGAINDAHKAGKFERFGVSNYRADEVEEMVRIADENGWVKPSVYQGLYNAITRSAEAELFPVLRKHGISYYAYNPLGGGFFTGAFSKDSTVEKGSRFDPDRAQGQSYRNRYWNDNYFNALDQLRPVAEQHGLTLSEIALRWIVHHSQLKQNLGDAAIIGASSTKHIENNLIDLEKGSLPDPVVQAVENAWELVKPNAPAYHH</sequence>
<dbReference type="InterPro" id="IPR036812">
    <property type="entry name" value="NAD(P)_OxRdtase_dom_sf"/>
</dbReference>
<dbReference type="InterPro" id="IPR050523">
    <property type="entry name" value="AKR_Detox_Biosynth"/>
</dbReference>
<dbReference type="PANTHER" id="PTHR43364">
    <property type="entry name" value="NADH-SPECIFIC METHYLGLYOXAL REDUCTASE-RELATED"/>
    <property type="match status" value="1"/>
</dbReference>
<dbReference type="AlphaFoldDB" id="A0A317XEC9"/>
<evidence type="ECO:0000313" key="3">
    <source>
        <dbReference type="EMBL" id="PWY96869.1"/>
    </source>
</evidence>
<dbReference type="Gene3D" id="3.20.20.100">
    <property type="entry name" value="NADP-dependent oxidoreductase domain"/>
    <property type="match status" value="1"/>
</dbReference>
<accession>A0A317XEC9</accession>
<feature type="domain" description="NADP-dependent oxidoreductase" evidence="2">
    <location>
        <begin position="9"/>
        <end position="328"/>
    </location>
</feature>
<name>A0A317XEC9_9BASI</name>
<dbReference type="OrthoDB" id="2310150at2759"/>
<evidence type="ECO:0000256" key="1">
    <source>
        <dbReference type="ARBA" id="ARBA00023002"/>
    </source>
</evidence>